<dbReference type="EMBL" id="CP000512">
    <property type="protein sequence ID" value="ABM33040.1"/>
    <property type="molecule type" value="Genomic_DNA"/>
</dbReference>
<sequence>MASPLKRSTTESMDRELPRPSDASSTPSLQRRALLKLLAGTPMLPLGGALAATALAGCGGGSDGSPTATMTSASFVGMAAPDLSQAAAMASCTVGSQLKVGFSDGSSHLLQLAYQPFFLTGDKVPDGKGGTLVAGGIYDINNRPIIDASVPGKERQFFSDCPDGTSLLTVPNAKVDGVKGNPVFAVVQFEYTDTNLANADKTDQLWAELPSPIAVLTLDQDPATGRLSLVKYHNVDTSAVHGLWVTCGASISPWGTHLSSEEYEPDAFRQGMGGATTVKIDRFSANLYGDASKANPYHYGHIPEVTVNPDGTGSIRKHYCMGRISHELIQVMPDERTALMGDDATNGGWFMFVADKARDLSSGTLYVAHWTEKLTDTSTAAMQWIKLGSATSAEIEAMINSGIKPTDIMDSTTTNPNDPSYTRIMLNKNNNCWVRLKPGMEKAAAFLETHRYAALVGGSLALTKSEGVTVNVRDKVAYSVVSSIRDSMVVGGNGYVESHNVAFPRRVNAGGILAHDLAGGQKDSAGNAIDSDWVPKQSRVLLMGEDIAADALGNTAHPDKIASPDNIKFSEGMRTLFIGEDTTDHVNNFLWAYNVDTKTLSRVLSTPAGAESTGLHAVDSINGWTYIMSNFQHPGDWQSVHGKVKDTLDPLVRKNYNNRFSAAVGYLTATDAAISLRR</sequence>
<gene>
    <name evidence="2" type="ordered locus">Aave_2465</name>
</gene>
<feature type="region of interest" description="Disordered" evidence="1">
    <location>
        <begin position="1"/>
        <end position="28"/>
    </location>
</feature>
<evidence type="ECO:0000313" key="3">
    <source>
        <dbReference type="Proteomes" id="UP000002596"/>
    </source>
</evidence>
<dbReference type="AlphaFoldDB" id="A1TQ02"/>
<dbReference type="PANTHER" id="PTHR35399">
    <property type="entry name" value="SLR8030 PROTEIN"/>
    <property type="match status" value="1"/>
</dbReference>
<reference evidence="2" key="1">
    <citation type="submission" date="2006-12" db="EMBL/GenBank/DDBJ databases">
        <title>Complete sequence of Acidovorax avenae subsp. citrulli AAC00-1.</title>
        <authorList>
            <consortium name="US DOE Joint Genome Institute"/>
            <person name="Copeland A."/>
            <person name="Lucas S."/>
            <person name="Lapidus A."/>
            <person name="Barry K."/>
            <person name="Detter J.C."/>
            <person name="Glavina del Rio T."/>
            <person name="Dalin E."/>
            <person name="Tice H."/>
            <person name="Pitluck S."/>
            <person name="Kiss H."/>
            <person name="Brettin T."/>
            <person name="Bruce D."/>
            <person name="Han C."/>
            <person name="Tapia R."/>
            <person name="Gilna P."/>
            <person name="Schmutz J."/>
            <person name="Larimer F."/>
            <person name="Land M."/>
            <person name="Hauser L."/>
            <person name="Kyrpides N."/>
            <person name="Kim E."/>
            <person name="Stahl D."/>
            <person name="Richardson P."/>
        </authorList>
    </citation>
    <scope>NUCLEOTIDE SEQUENCE</scope>
    <source>
        <strain evidence="2">AAC00-1</strain>
    </source>
</reference>
<protein>
    <submittedName>
        <fullName evidence="2">Phosphatase-like protein</fullName>
    </submittedName>
</protein>
<accession>A1TQ02</accession>
<feature type="compositionally biased region" description="Basic and acidic residues" evidence="1">
    <location>
        <begin position="8"/>
        <end position="19"/>
    </location>
</feature>
<evidence type="ECO:0000256" key="1">
    <source>
        <dbReference type="SAM" id="MobiDB-lite"/>
    </source>
</evidence>
<proteinExistence type="predicted"/>
<dbReference type="HOGENOM" id="CLU_018525_0_0_4"/>
<name>A1TQ02_PARC0</name>
<dbReference type="eggNOG" id="COG3211">
    <property type="taxonomic scope" value="Bacteria"/>
</dbReference>
<organism evidence="2 3">
    <name type="scientific">Paracidovorax citrulli (strain AAC00-1)</name>
    <name type="common">Acidovorax citrulli</name>
    <dbReference type="NCBI Taxonomy" id="397945"/>
    <lineage>
        <taxon>Bacteria</taxon>
        <taxon>Pseudomonadati</taxon>
        <taxon>Pseudomonadota</taxon>
        <taxon>Betaproteobacteria</taxon>
        <taxon>Burkholderiales</taxon>
        <taxon>Comamonadaceae</taxon>
        <taxon>Paracidovorax</taxon>
    </lineage>
</organism>
<dbReference type="InterPro" id="IPR008557">
    <property type="entry name" value="PhoX"/>
</dbReference>
<evidence type="ECO:0000313" key="2">
    <source>
        <dbReference type="EMBL" id="ABM33040.1"/>
    </source>
</evidence>
<dbReference type="PANTHER" id="PTHR35399:SF2">
    <property type="entry name" value="DUF839 DOMAIN-CONTAINING PROTEIN"/>
    <property type="match status" value="1"/>
</dbReference>
<dbReference type="Pfam" id="PF05787">
    <property type="entry name" value="PhoX"/>
    <property type="match status" value="1"/>
</dbReference>
<dbReference type="KEGG" id="aav:Aave_2465"/>
<dbReference type="Proteomes" id="UP000002596">
    <property type="component" value="Chromosome"/>
</dbReference>
<dbReference type="STRING" id="397945.Aave_2465"/>